<gene>
    <name evidence="1" type="ORF">ABID49_001344</name>
</gene>
<comment type="caution">
    <text evidence="1">The sequence shown here is derived from an EMBL/GenBank/DDBJ whole genome shotgun (WGS) entry which is preliminary data.</text>
</comment>
<dbReference type="InterPro" id="IPR025573">
    <property type="entry name" value="YwpF"/>
</dbReference>
<protein>
    <recommendedName>
        <fullName evidence="3">YwpF-like protein</fullName>
    </recommendedName>
</protein>
<keyword evidence="2" id="KW-1185">Reference proteome</keyword>
<organism evidence="1 2">
    <name type="scientific">Bhargavaea ullalensis</name>
    <dbReference type="NCBI Taxonomy" id="1265685"/>
    <lineage>
        <taxon>Bacteria</taxon>
        <taxon>Bacillati</taxon>
        <taxon>Bacillota</taxon>
        <taxon>Bacilli</taxon>
        <taxon>Bacillales</taxon>
        <taxon>Caryophanaceae</taxon>
        <taxon>Bhargavaea</taxon>
    </lineage>
</organism>
<reference evidence="1 2" key="1">
    <citation type="submission" date="2024-06" db="EMBL/GenBank/DDBJ databases">
        <title>Genomic Encyclopedia of Type Strains, Phase IV (KMG-IV): sequencing the most valuable type-strain genomes for metagenomic binning, comparative biology and taxonomic classification.</title>
        <authorList>
            <person name="Goeker M."/>
        </authorList>
    </citation>
    <scope>NUCLEOTIDE SEQUENCE [LARGE SCALE GENOMIC DNA]</scope>
    <source>
        <strain evidence="1 2">DSM 26128</strain>
    </source>
</reference>
<evidence type="ECO:0000313" key="2">
    <source>
        <dbReference type="Proteomes" id="UP001549099"/>
    </source>
</evidence>
<accession>A0ABV2GBA3</accession>
<dbReference type="EMBL" id="JBEPLW010000007">
    <property type="protein sequence ID" value="MET3575439.1"/>
    <property type="molecule type" value="Genomic_DNA"/>
</dbReference>
<proteinExistence type="predicted"/>
<evidence type="ECO:0008006" key="3">
    <source>
        <dbReference type="Google" id="ProtNLM"/>
    </source>
</evidence>
<dbReference type="RefSeq" id="WP_354196604.1">
    <property type="nucleotide sequence ID" value="NZ_JBEPLW010000007.1"/>
</dbReference>
<name>A0ABV2GBA3_9BACL</name>
<sequence length="149" mass="17131">MKSFKMISTSFVKDGHVVRYPLIDGIIINQEDSHRSWILEMFIEKKHKAAFDTLLESGELLDAKAVISYPENEPAAFKVAVYAVKEIGDNISVLMKGTLKRIRSQYAEQLLEELVNQGLEGQALVERFTRDMKTRPQLRRDRDSDRTTD</sequence>
<evidence type="ECO:0000313" key="1">
    <source>
        <dbReference type="EMBL" id="MET3575439.1"/>
    </source>
</evidence>
<dbReference type="Pfam" id="PF14183">
    <property type="entry name" value="YwpF"/>
    <property type="match status" value="1"/>
</dbReference>
<dbReference type="Proteomes" id="UP001549099">
    <property type="component" value="Unassembled WGS sequence"/>
</dbReference>